<evidence type="ECO:0000256" key="1">
    <source>
        <dbReference type="ARBA" id="ARBA00008520"/>
    </source>
</evidence>
<dbReference type="Pfam" id="PF13343">
    <property type="entry name" value="SBP_bac_6"/>
    <property type="match status" value="1"/>
</dbReference>
<dbReference type="Gene3D" id="3.40.190.10">
    <property type="entry name" value="Periplasmic binding protein-like II"/>
    <property type="match status" value="2"/>
</dbReference>
<evidence type="ECO:0000313" key="3">
    <source>
        <dbReference type="EMBL" id="MBS7811437.1"/>
    </source>
</evidence>
<sequence>MQRRVILAATAAGLFAPAVLRAQERVVSLYSARHYDADKLVNEAFTRATGIRVRVIEANADQLLERIRAEGANSPADVFMTVDASRLSRAVELGLTQPHGVPVIDSRVPASLREPGGHWFSVSRRARVLMYDKAKGPPAGLARYEDLSNDRYKGQIAVRSSGNGYNVALAASFLAANGAEATEAWARGIAANLARPPAGGDRDQIRAIMAGQGTIAISNTYYLGLMSVSPQADVREMAERVGVIFPNQAAGDRGTHVNISGAAMIKTSPNTAEARAFLEFLTGAEAQKTFGLVNMEYPVVPDSDVPPFLTALGDFRQEAPDGPKMLANAPEALRLMQRAGWR</sequence>
<dbReference type="PANTHER" id="PTHR30006">
    <property type="entry name" value="THIAMINE-BINDING PERIPLASMIC PROTEIN-RELATED"/>
    <property type="match status" value="1"/>
</dbReference>
<dbReference type="RefSeq" id="WP_213670115.1">
    <property type="nucleotide sequence ID" value="NZ_JAHCDA010000002.1"/>
</dbReference>
<name>A0ABS5QCL8_9PROT</name>
<protein>
    <submittedName>
        <fullName evidence="3">Extracellular solute-binding protein</fullName>
    </submittedName>
</protein>
<dbReference type="Proteomes" id="UP000766336">
    <property type="component" value="Unassembled WGS sequence"/>
</dbReference>
<dbReference type="InterPro" id="IPR026045">
    <property type="entry name" value="Ferric-bd"/>
</dbReference>
<comment type="similarity">
    <text evidence="1">Belongs to the bacterial solute-binding protein 1 family.</text>
</comment>
<evidence type="ECO:0000313" key="4">
    <source>
        <dbReference type="Proteomes" id="UP000766336"/>
    </source>
</evidence>
<keyword evidence="4" id="KW-1185">Reference proteome</keyword>
<dbReference type="EMBL" id="JAHCDA010000002">
    <property type="protein sequence ID" value="MBS7811437.1"/>
    <property type="molecule type" value="Genomic_DNA"/>
</dbReference>
<dbReference type="SUPFAM" id="SSF53850">
    <property type="entry name" value="Periplasmic binding protein-like II"/>
    <property type="match status" value="1"/>
</dbReference>
<dbReference type="PANTHER" id="PTHR30006:SF15">
    <property type="entry name" value="IRON-UTILIZATION PERIPLASMIC PROTEIN"/>
    <property type="match status" value="1"/>
</dbReference>
<organism evidence="3 4">
    <name type="scientific">Roseococcus pinisoli</name>
    <dbReference type="NCBI Taxonomy" id="2835040"/>
    <lineage>
        <taxon>Bacteria</taxon>
        <taxon>Pseudomonadati</taxon>
        <taxon>Pseudomonadota</taxon>
        <taxon>Alphaproteobacteria</taxon>
        <taxon>Acetobacterales</taxon>
        <taxon>Roseomonadaceae</taxon>
        <taxon>Roseococcus</taxon>
    </lineage>
</organism>
<proteinExistence type="inferred from homology"/>
<evidence type="ECO:0000256" key="2">
    <source>
        <dbReference type="ARBA" id="ARBA00022729"/>
    </source>
</evidence>
<dbReference type="PIRSF" id="PIRSF002825">
    <property type="entry name" value="CfbpA"/>
    <property type="match status" value="1"/>
</dbReference>
<accession>A0ABS5QCL8</accession>
<keyword evidence="2" id="KW-0732">Signal</keyword>
<reference evidence="3 4" key="1">
    <citation type="submission" date="2021-05" db="EMBL/GenBank/DDBJ databases">
        <title>Roseococcus sp. XZZS9, whole genome shotgun sequencing project.</title>
        <authorList>
            <person name="Zhao G."/>
            <person name="Shen L."/>
        </authorList>
    </citation>
    <scope>NUCLEOTIDE SEQUENCE [LARGE SCALE GENOMIC DNA]</scope>
    <source>
        <strain evidence="3 4">XZZS9</strain>
    </source>
</reference>
<gene>
    <name evidence="3" type="ORF">KHU32_10845</name>
</gene>
<comment type="caution">
    <text evidence="3">The sequence shown here is derived from an EMBL/GenBank/DDBJ whole genome shotgun (WGS) entry which is preliminary data.</text>
</comment>